<dbReference type="PROSITE" id="PS00139">
    <property type="entry name" value="THIOL_PROTEASE_CYS"/>
    <property type="match status" value="1"/>
</dbReference>
<dbReference type="EMBL" id="JBFOLJ010000013">
    <property type="protein sequence ID" value="KAL2484295.1"/>
    <property type="molecule type" value="Genomic_DNA"/>
</dbReference>
<dbReference type="PRINTS" id="PR00705">
    <property type="entry name" value="PAPAIN"/>
</dbReference>
<dbReference type="Pfam" id="PF08246">
    <property type="entry name" value="Inhibitor_I29"/>
    <property type="match status" value="1"/>
</dbReference>
<accession>A0ABD1R799</accession>
<dbReference type="PROSITE" id="PS00639">
    <property type="entry name" value="THIOL_PROTEASE_HIS"/>
    <property type="match status" value="1"/>
</dbReference>
<keyword evidence="3" id="KW-0732">Signal</keyword>
<dbReference type="InterPro" id="IPR038765">
    <property type="entry name" value="Papain-like_cys_pep_sf"/>
</dbReference>
<dbReference type="PROSITE" id="PS51257">
    <property type="entry name" value="PROKAR_LIPOPROTEIN"/>
    <property type="match status" value="1"/>
</dbReference>
<evidence type="ECO:0000259" key="4">
    <source>
        <dbReference type="SMART" id="SM00645"/>
    </source>
</evidence>
<dbReference type="Proteomes" id="UP001604277">
    <property type="component" value="Unassembled WGS sequence"/>
</dbReference>
<gene>
    <name evidence="6" type="ORF">Fot_45739</name>
</gene>
<dbReference type="InterPro" id="IPR013128">
    <property type="entry name" value="Peptidase_C1A"/>
</dbReference>
<dbReference type="InterPro" id="IPR039417">
    <property type="entry name" value="Peptidase_C1A_papain-like"/>
</dbReference>
<dbReference type="SMART" id="SM00645">
    <property type="entry name" value="Pept_C1"/>
    <property type="match status" value="1"/>
</dbReference>
<dbReference type="Pfam" id="PF00112">
    <property type="entry name" value="Peptidase_C1"/>
    <property type="match status" value="1"/>
</dbReference>
<dbReference type="InterPro" id="IPR000668">
    <property type="entry name" value="Peptidase_C1A_C"/>
</dbReference>
<dbReference type="AlphaFoldDB" id="A0ABD1R799"/>
<dbReference type="InterPro" id="IPR000169">
    <property type="entry name" value="Pept_cys_AS"/>
</dbReference>
<keyword evidence="2" id="KW-1015">Disulfide bond</keyword>
<evidence type="ECO:0000256" key="1">
    <source>
        <dbReference type="ARBA" id="ARBA00008455"/>
    </source>
</evidence>
<dbReference type="SMART" id="SM00848">
    <property type="entry name" value="Inhibitor_I29"/>
    <property type="match status" value="1"/>
</dbReference>
<organism evidence="6 7">
    <name type="scientific">Forsythia ovata</name>
    <dbReference type="NCBI Taxonomy" id="205694"/>
    <lineage>
        <taxon>Eukaryota</taxon>
        <taxon>Viridiplantae</taxon>
        <taxon>Streptophyta</taxon>
        <taxon>Embryophyta</taxon>
        <taxon>Tracheophyta</taxon>
        <taxon>Spermatophyta</taxon>
        <taxon>Magnoliopsida</taxon>
        <taxon>eudicotyledons</taxon>
        <taxon>Gunneridae</taxon>
        <taxon>Pentapetalae</taxon>
        <taxon>asterids</taxon>
        <taxon>lamiids</taxon>
        <taxon>Lamiales</taxon>
        <taxon>Oleaceae</taxon>
        <taxon>Forsythieae</taxon>
        <taxon>Forsythia</taxon>
    </lineage>
</organism>
<dbReference type="SUPFAM" id="SSF54001">
    <property type="entry name" value="Cysteine proteinases"/>
    <property type="match status" value="1"/>
</dbReference>
<dbReference type="CDD" id="cd02248">
    <property type="entry name" value="Peptidase_C1A"/>
    <property type="match status" value="1"/>
</dbReference>
<feature type="domain" description="Peptidase C1A papain C-terminal" evidence="4">
    <location>
        <begin position="140"/>
        <end position="344"/>
    </location>
</feature>
<keyword evidence="7" id="KW-1185">Reference proteome</keyword>
<dbReference type="InterPro" id="IPR013201">
    <property type="entry name" value="Prot_inhib_I29"/>
</dbReference>
<name>A0ABD1R799_9LAMI</name>
<evidence type="ECO:0000313" key="7">
    <source>
        <dbReference type="Proteomes" id="UP001604277"/>
    </source>
</evidence>
<feature type="domain" description="Cathepsin propeptide inhibitor" evidence="5">
    <location>
        <begin position="49"/>
        <end position="105"/>
    </location>
</feature>
<sequence>MGSLKSSHFLFIFLLSSLASCLSSSIPSEFSILTQLDELVPDERVAELFQKWKEKHRKIYRSAQEAEKRLENFRFNLKYVFLYNSASAGHALGLNKFADTSNEEFRQVYTPLKRKKPFNRRMENQMRDVQRKNGAISCEIPASLDWRKSGIVTGVKDQSQCGSCWAFSSTGAIEGINALTTGDLISLSEQELIDCDSTNYGCEGGIMDYAFEWVIENGGIDTESDYPYTGIDGNCSATKEKSKVVSIDGYTDVEEEERALLCAVVKQPVSVAMVGSSLDFQLYTRGIYNGECSGNPDDIDHAVLIIGYGSEGDGDYWIIKNSWGTICCEGTEYCCPREYPICDVDEGLCLKETLKKVASVFVLNTFEKLKLIEEVMKTKRKP</sequence>
<evidence type="ECO:0000313" key="6">
    <source>
        <dbReference type="EMBL" id="KAL2484295.1"/>
    </source>
</evidence>
<feature type="signal peptide" evidence="3">
    <location>
        <begin position="1"/>
        <end position="23"/>
    </location>
</feature>
<dbReference type="InterPro" id="IPR025660">
    <property type="entry name" value="Pept_his_AS"/>
</dbReference>
<proteinExistence type="inferred from homology"/>
<comment type="caution">
    <text evidence="6">The sequence shown here is derived from an EMBL/GenBank/DDBJ whole genome shotgun (WGS) entry which is preliminary data.</text>
</comment>
<dbReference type="PANTHER" id="PTHR12411">
    <property type="entry name" value="CYSTEINE PROTEASE FAMILY C1-RELATED"/>
    <property type="match status" value="1"/>
</dbReference>
<comment type="similarity">
    <text evidence="1">Belongs to the peptidase C1 family.</text>
</comment>
<evidence type="ECO:0000256" key="2">
    <source>
        <dbReference type="ARBA" id="ARBA00023157"/>
    </source>
</evidence>
<evidence type="ECO:0000256" key="3">
    <source>
        <dbReference type="SAM" id="SignalP"/>
    </source>
</evidence>
<protein>
    <submittedName>
        <fullName evidence="6">Xylem bark cysteine peptidase 3</fullName>
    </submittedName>
</protein>
<dbReference type="Gene3D" id="3.90.70.10">
    <property type="entry name" value="Cysteine proteinases"/>
    <property type="match status" value="1"/>
</dbReference>
<feature type="chain" id="PRO_5044745466" evidence="3">
    <location>
        <begin position="24"/>
        <end position="382"/>
    </location>
</feature>
<reference evidence="7" key="1">
    <citation type="submission" date="2024-07" db="EMBL/GenBank/DDBJ databases">
        <title>Two chromosome-level genome assemblies of Korean endemic species Abeliophyllum distichum and Forsythia ovata (Oleaceae).</title>
        <authorList>
            <person name="Jang H."/>
        </authorList>
    </citation>
    <scope>NUCLEOTIDE SEQUENCE [LARGE SCALE GENOMIC DNA]</scope>
</reference>
<dbReference type="FunFam" id="3.90.70.10:FF:000177">
    <property type="entry name" value="Cysteine proteinase RD21A"/>
    <property type="match status" value="1"/>
</dbReference>
<evidence type="ECO:0000259" key="5">
    <source>
        <dbReference type="SMART" id="SM00848"/>
    </source>
</evidence>